<reference evidence="1 2" key="1">
    <citation type="submission" date="2018-09" db="EMBL/GenBank/DDBJ databases">
        <title>Glutamicibacter mishrai S5-52T (LMG 29155T = KCTC 39846T).</title>
        <authorList>
            <person name="Das S.K."/>
        </authorList>
    </citation>
    <scope>NUCLEOTIDE SEQUENCE [LARGE SCALE GENOMIC DNA]</scope>
    <source>
        <strain evidence="1 2">S5-52</strain>
    </source>
</reference>
<evidence type="ECO:0000313" key="2">
    <source>
        <dbReference type="Proteomes" id="UP000502331"/>
    </source>
</evidence>
<accession>A0A6H0SFU7</accession>
<dbReference type="AlphaFoldDB" id="A0A6H0SFU7"/>
<keyword evidence="2" id="KW-1185">Reference proteome</keyword>
<name>A0A6H0SFU7_9MICC</name>
<evidence type="ECO:0008006" key="3">
    <source>
        <dbReference type="Google" id="ProtNLM"/>
    </source>
</evidence>
<dbReference type="Proteomes" id="UP000502331">
    <property type="component" value="Chromosome"/>
</dbReference>
<sequence>MSGTQVQIYVITVVATVQPESIVDDLQDHGLRVKQVLAALGQIIGEGSEQAASAVRALDAVESVDAQRTYRALGDPPDEDQP</sequence>
<protein>
    <recommendedName>
        <fullName evidence="3">Ketohydroxyglutarate aldolase</fullName>
    </recommendedName>
</protein>
<evidence type="ECO:0000313" key="1">
    <source>
        <dbReference type="EMBL" id="QIV86522.1"/>
    </source>
</evidence>
<dbReference type="EMBL" id="CP032549">
    <property type="protein sequence ID" value="QIV86522.1"/>
    <property type="molecule type" value="Genomic_DNA"/>
</dbReference>
<organism evidence="1 2">
    <name type="scientific">Glutamicibacter mishrai</name>
    <dbReference type="NCBI Taxonomy" id="1775880"/>
    <lineage>
        <taxon>Bacteria</taxon>
        <taxon>Bacillati</taxon>
        <taxon>Actinomycetota</taxon>
        <taxon>Actinomycetes</taxon>
        <taxon>Micrococcales</taxon>
        <taxon>Micrococcaceae</taxon>
        <taxon>Glutamicibacter</taxon>
    </lineage>
</organism>
<gene>
    <name evidence="1" type="ORF">D3791_04895</name>
</gene>
<proteinExistence type="predicted"/>